<dbReference type="AlphaFoldDB" id="A0A3S5CK25"/>
<dbReference type="Proteomes" id="UP000784294">
    <property type="component" value="Unassembled WGS sequence"/>
</dbReference>
<accession>A0A3S5CK25</accession>
<organism evidence="2 3">
    <name type="scientific">Protopolystoma xenopodis</name>
    <dbReference type="NCBI Taxonomy" id="117903"/>
    <lineage>
        <taxon>Eukaryota</taxon>
        <taxon>Metazoa</taxon>
        <taxon>Spiralia</taxon>
        <taxon>Lophotrochozoa</taxon>
        <taxon>Platyhelminthes</taxon>
        <taxon>Monogenea</taxon>
        <taxon>Polyopisthocotylea</taxon>
        <taxon>Polystomatidea</taxon>
        <taxon>Polystomatidae</taxon>
        <taxon>Protopolystoma</taxon>
    </lineage>
</organism>
<evidence type="ECO:0000256" key="1">
    <source>
        <dbReference type="SAM" id="MobiDB-lite"/>
    </source>
</evidence>
<keyword evidence="3" id="KW-1185">Reference proteome</keyword>
<name>A0A3S5CK25_9PLAT</name>
<feature type="compositionally biased region" description="Polar residues" evidence="1">
    <location>
        <begin position="68"/>
        <end position="87"/>
    </location>
</feature>
<evidence type="ECO:0000313" key="2">
    <source>
        <dbReference type="EMBL" id="VEL14782.1"/>
    </source>
</evidence>
<proteinExistence type="predicted"/>
<feature type="region of interest" description="Disordered" evidence="1">
    <location>
        <begin position="64"/>
        <end position="88"/>
    </location>
</feature>
<dbReference type="EMBL" id="CAAALY010022337">
    <property type="protein sequence ID" value="VEL14782.1"/>
    <property type="molecule type" value="Genomic_DNA"/>
</dbReference>
<protein>
    <submittedName>
        <fullName evidence="2">Uncharacterized protein</fullName>
    </submittedName>
</protein>
<evidence type="ECO:0000313" key="3">
    <source>
        <dbReference type="Proteomes" id="UP000784294"/>
    </source>
</evidence>
<sequence length="206" mass="22148">MSLVSPERITVASSQPASKRARRFSSTCKNTCCSVATSALEPGTTGRLFCSPKRPATYRGRRRIPGLSVTTGDPKSLNVQSPDQTHPNLIHPRRALRSNLSPLPLGFVTNLSAHQQSPVTDAKLAEKFVVTKVKNNSTTSPFAGSPCYLDGANKENAGSLGRPAGRCSFGGRMPLEKPAPSPYAPLHVFKRSGSYKMSVVTPISYY</sequence>
<comment type="caution">
    <text evidence="2">The sequence shown here is derived from an EMBL/GenBank/DDBJ whole genome shotgun (WGS) entry which is preliminary data.</text>
</comment>
<reference evidence="2" key="1">
    <citation type="submission" date="2018-11" db="EMBL/GenBank/DDBJ databases">
        <authorList>
            <consortium name="Pathogen Informatics"/>
        </authorList>
    </citation>
    <scope>NUCLEOTIDE SEQUENCE</scope>
</reference>
<gene>
    <name evidence="2" type="ORF">PXEA_LOCUS8222</name>
</gene>